<reference evidence="2 3" key="1">
    <citation type="journal article" date="2023" name="Life. Sci Alliance">
        <title>Evolutionary insights into 3D genome organization and epigenetic landscape of Vigna mungo.</title>
        <authorList>
            <person name="Junaid A."/>
            <person name="Singh B."/>
            <person name="Bhatia S."/>
        </authorList>
    </citation>
    <scope>NUCLEOTIDE SEQUENCE [LARGE SCALE GENOMIC DNA]</scope>
    <source>
        <strain evidence="2">Urdbean</strain>
    </source>
</reference>
<dbReference type="EMBL" id="CP144691">
    <property type="protein sequence ID" value="WVY95064.1"/>
    <property type="molecule type" value="Genomic_DNA"/>
</dbReference>
<keyword evidence="3" id="KW-1185">Reference proteome</keyword>
<feature type="region of interest" description="Disordered" evidence="1">
    <location>
        <begin position="121"/>
        <end position="141"/>
    </location>
</feature>
<accession>A0AAQ3MP76</accession>
<evidence type="ECO:0000256" key="1">
    <source>
        <dbReference type="SAM" id="MobiDB-lite"/>
    </source>
</evidence>
<gene>
    <name evidence="2" type="ORF">V8G54_034152</name>
</gene>
<sequence length="246" mass="28150">MCIQSNIPWRLFITAKRKLDRYRCIEVYSKVKAKGRNTESRDSFCKNFNCTRLIVYGGERKITSPVKCQQQESPKTKTELCGGTIELQWWFTSSTTSCLRPLDKITPRVLRLGKSNKGGNMCLTNDMNTTSQRPRPSKKMTLRTHEWVDGTMCRESWENLNIGGKTLSRKEERKKSHFVIDQPLTKGQIPSAKTVVLKAAGKSFRKYNLPKAYSPPAFIVGLDLFWKVGSRRMVPHSNYSGCQSEV</sequence>
<name>A0AAQ3MP76_VIGMU</name>
<proteinExistence type="predicted"/>
<evidence type="ECO:0000313" key="3">
    <source>
        <dbReference type="Proteomes" id="UP001374535"/>
    </source>
</evidence>
<feature type="compositionally biased region" description="Polar residues" evidence="1">
    <location>
        <begin position="122"/>
        <end position="134"/>
    </location>
</feature>
<evidence type="ECO:0000313" key="2">
    <source>
        <dbReference type="EMBL" id="WVY95064.1"/>
    </source>
</evidence>
<dbReference type="Proteomes" id="UP001374535">
    <property type="component" value="Chromosome 10"/>
</dbReference>
<dbReference type="AlphaFoldDB" id="A0AAQ3MP76"/>
<organism evidence="2 3">
    <name type="scientific">Vigna mungo</name>
    <name type="common">Black gram</name>
    <name type="synonym">Phaseolus mungo</name>
    <dbReference type="NCBI Taxonomy" id="3915"/>
    <lineage>
        <taxon>Eukaryota</taxon>
        <taxon>Viridiplantae</taxon>
        <taxon>Streptophyta</taxon>
        <taxon>Embryophyta</taxon>
        <taxon>Tracheophyta</taxon>
        <taxon>Spermatophyta</taxon>
        <taxon>Magnoliopsida</taxon>
        <taxon>eudicotyledons</taxon>
        <taxon>Gunneridae</taxon>
        <taxon>Pentapetalae</taxon>
        <taxon>rosids</taxon>
        <taxon>fabids</taxon>
        <taxon>Fabales</taxon>
        <taxon>Fabaceae</taxon>
        <taxon>Papilionoideae</taxon>
        <taxon>50 kb inversion clade</taxon>
        <taxon>NPAAA clade</taxon>
        <taxon>indigoferoid/millettioid clade</taxon>
        <taxon>Phaseoleae</taxon>
        <taxon>Vigna</taxon>
    </lineage>
</organism>
<protein>
    <submittedName>
        <fullName evidence="2">Uncharacterized protein</fullName>
    </submittedName>
</protein>